<gene>
    <name evidence="5" type="ORF">C1E24_08735</name>
</gene>
<feature type="active site" description="Proton donor/acceptor" evidence="1">
    <location>
        <position position="228"/>
    </location>
</feature>
<evidence type="ECO:0000256" key="3">
    <source>
        <dbReference type="SAM" id="SignalP"/>
    </source>
</evidence>
<dbReference type="PRINTS" id="PR01790">
    <property type="entry name" value="SMP30FAMILY"/>
</dbReference>
<proteinExistence type="predicted"/>
<evidence type="ECO:0000256" key="1">
    <source>
        <dbReference type="PIRSR" id="PIRSR605511-1"/>
    </source>
</evidence>
<evidence type="ECO:0000256" key="2">
    <source>
        <dbReference type="PIRSR" id="PIRSR605511-2"/>
    </source>
</evidence>
<dbReference type="InterPro" id="IPR051262">
    <property type="entry name" value="SMP-30/CGR1_Lactonase"/>
</dbReference>
<evidence type="ECO:0000313" key="6">
    <source>
        <dbReference type="Proteomes" id="UP000309186"/>
    </source>
</evidence>
<name>A0A5R9Q4I7_9GAMM</name>
<dbReference type="PANTHER" id="PTHR47572:SF5">
    <property type="entry name" value="BLR2277 PROTEIN"/>
    <property type="match status" value="1"/>
</dbReference>
<dbReference type="InterPro" id="IPR011042">
    <property type="entry name" value="6-blade_b-propeller_TolB-like"/>
</dbReference>
<dbReference type="PANTHER" id="PTHR47572">
    <property type="entry name" value="LIPOPROTEIN-RELATED"/>
    <property type="match status" value="1"/>
</dbReference>
<feature type="signal peptide" evidence="3">
    <location>
        <begin position="1"/>
        <end position="19"/>
    </location>
</feature>
<keyword evidence="2" id="KW-0862">Zinc</keyword>
<keyword evidence="2" id="KW-0479">Metal-binding</keyword>
<dbReference type="OrthoDB" id="9775406at2"/>
<feature type="binding site" evidence="2">
    <location>
        <position position="228"/>
    </location>
    <ligand>
        <name>a divalent metal cation</name>
        <dbReference type="ChEBI" id="CHEBI:60240"/>
    </ligand>
</feature>
<sequence>MKAIYFSSLLFCTAFRAAANDVAAIKYDTQDFVLDGVFTQGVEGPAVDKNGVLYAVNYQKQGTIGRVRAQNQVDPLLTLVNGSIGNGIRFDSAGNMFIADYVNHNILTVSADALKLGKDVSGLVRVFAQDSRMNQPNDIAITDKGILFASDPNWANSTGNLWRIAQDGQVTLLEANMGTTNGIEVSPDNKTLYVNESVQRKVWRYDLDEKGNISNKQLLISFADFGLDGMRSDKQGNLYIARYGAGQVAVVSPTGALIKTITLKGQYPTNVAFGGKDGRTLYVTMQKRGAIEMTRVNGVGRLF</sequence>
<keyword evidence="3" id="KW-0732">Signal</keyword>
<dbReference type="EMBL" id="PPSW01000012">
    <property type="protein sequence ID" value="TLX47426.1"/>
    <property type="molecule type" value="Genomic_DNA"/>
</dbReference>
<feature type="domain" description="SMP-30/Gluconolactonase/LRE-like region" evidence="4">
    <location>
        <begin position="43"/>
        <end position="285"/>
    </location>
</feature>
<dbReference type="GO" id="GO:0046872">
    <property type="term" value="F:metal ion binding"/>
    <property type="evidence" value="ECO:0007669"/>
    <property type="project" value="UniProtKB-KW"/>
</dbReference>
<dbReference type="RefSeq" id="WP_138480593.1">
    <property type="nucleotide sequence ID" value="NZ_PPSW01000012.1"/>
</dbReference>
<dbReference type="InterPro" id="IPR013658">
    <property type="entry name" value="SGL"/>
</dbReference>
<comment type="cofactor">
    <cofactor evidence="2">
        <name>Zn(2+)</name>
        <dbReference type="ChEBI" id="CHEBI:29105"/>
    </cofactor>
    <text evidence="2">Binds 1 divalent metal cation per subunit.</text>
</comment>
<dbReference type="AlphaFoldDB" id="A0A5R9Q4I7"/>
<organism evidence="5 6">
    <name type="scientific">Pseudoalteromonas phenolica</name>
    <dbReference type="NCBI Taxonomy" id="161398"/>
    <lineage>
        <taxon>Bacteria</taxon>
        <taxon>Pseudomonadati</taxon>
        <taxon>Pseudomonadota</taxon>
        <taxon>Gammaproteobacteria</taxon>
        <taxon>Alteromonadales</taxon>
        <taxon>Pseudoalteromonadaceae</taxon>
        <taxon>Pseudoalteromonas</taxon>
    </lineage>
</organism>
<reference evidence="5 6" key="1">
    <citation type="submission" date="2018-01" db="EMBL/GenBank/DDBJ databases">
        <title>Co-occurrence of chitin degradation, pigmentation and bioactivity in marine Pseudoalteromonas.</title>
        <authorList>
            <person name="Paulsen S."/>
            <person name="Gram L."/>
            <person name="Machado H."/>
        </authorList>
    </citation>
    <scope>NUCLEOTIDE SEQUENCE [LARGE SCALE GENOMIC DNA]</scope>
    <source>
        <strain evidence="5 6">S3663</strain>
    </source>
</reference>
<feature type="chain" id="PRO_5024352012" evidence="3">
    <location>
        <begin position="20"/>
        <end position="303"/>
    </location>
</feature>
<evidence type="ECO:0000313" key="5">
    <source>
        <dbReference type="EMBL" id="TLX47426.1"/>
    </source>
</evidence>
<evidence type="ECO:0000259" key="4">
    <source>
        <dbReference type="Pfam" id="PF08450"/>
    </source>
</evidence>
<dbReference type="Pfam" id="PF08450">
    <property type="entry name" value="SGL"/>
    <property type="match status" value="1"/>
</dbReference>
<accession>A0A5R9Q4I7</accession>
<feature type="binding site" evidence="2">
    <location>
        <position position="181"/>
    </location>
    <ligand>
        <name>a divalent metal cation</name>
        <dbReference type="ChEBI" id="CHEBI:60240"/>
    </ligand>
</feature>
<dbReference type="InterPro" id="IPR005511">
    <property type="entry name" value="SMP-30"/>
</dbReference>
<protein>
    <submittedName>
        <fullName evidence="5">Gluconolactonase</fullName>
    </submittedName>
</protein>
<dbReference type="Proteomes" id="UP000309186">
    <property type="component" value="Unassembled WGS sequence"/>
</dbReference>
<dbReference type="SUPFAM" id="SSF63829">
    <property type="entry name" value="Calcium-dependent phosphotriesterase"/>
    <property type="match status" value="1"/>
</dbReference>
<comment type="caution">
    <text evidence="5">The sequence shown here is derived from an EMBL/GenBank/DDBJ whole genome shotgun (WGS) entry which is preliminary data.</text>
</comment>
<dbReference type="Gene3D" id="2.120.10.30">
    <property type="entry name" value="TolB, C-terminal domain"/>
    <property type="match status" value="1"/>
</dbReference>
<feature type="binding site" evidence="2">
    <location>
        <position position="137"/>
    </location>
    <ligand>
        <name>substrate</name>
    </ligand>
</feature>